<dbReference type="GO" id="GO:0030488">
    <property type="term" value="P:tRNA methylation"/>
    <property type="evidence" value="ECO:0007669"/>
    <property type="project" value="TreeGrafter"/>
</dbReference>
<dbReference type="GO" id="GO:0102522">
    <property type="term" value="F:tRNA 4-demethylwyosine alpha-amino-alpha-carboxypropyltransferase activity"/>
    <property type="evidence" value="ECO:0007669"/>
    <property type="project" value="UniProtKB-EC"/>
</dbReference>
<keyword evidence="2" id="KW-0949">S-adenosyl-L-methionine</keyword>
<dbReference type="Gene3D" id="3.40.50.150">
    <property type="entry name" value="Vaccinia Virus protein VP39"/>
    <property type="match status" value="1"/>
</dbReference>
<dbReference type="InterPro" id="IPR030382">
    <property type="entry name" value="MeTrfase_TRM5/TYW2"/>
</dbReference>
<dbReference type="InterPro" id="IPR026274">
    <property type="entry name" value="tRNA_wybutosine_synth_prot_2"/>
</dbReference>
<evidence type="ECO:0000313" key="5">
    <source>
        <dbReference type="Proteomes" id="UP000784919"/>
    </source>
</evidence>
<accession>A0A9P7MVL3</accession>
<comment type="similarity">
    <text evidence="2">Belongs to the class I-like SAM-binding methyltransferase superfamily. TRM5/TYW2 family.</text>
</comment>
<organism evidence="4 5">
    <name type="scientific">Claviceps arundinis</name>
    <dbReference type="NCBI Taxonomy" id="1623583"/>
    <lineage>
        <taxon>Eukaryota</taxon>
        <taxon>Fungi</taxon>
        <taxon>Dikarya</taxon>
        <taxon>Ascomycota</taxon>
        <taxon>Pezizomycotina</taxon>
        <taxon>Sordariomycetes</taxon>
        <taxon>Hypocreomycetidae</taxon>
        <taxon>Hypocreales</taxon>
        <taxon>Clavicipitaceae</taxon>
        <taxon>Claviceps</taxon>
    </lineage>
</organism>
<dbReference type="GO" id="GO:0031591">
    <property type="term" value="P:wybutosine biosynthetic process"/>
    <property type="evidence" value="ECO:0007669"/>
    <property type="project" value="InterPro"/>
</dbReference>
<protein>
    <recommendedName>
        <fullName evidence="2">tRNA wybutosine-synthesizing protein 2</fullName>
        <shortName evidence="2">tRNA-yW-synthesizing protein 2</shortName>
    </recommendedName>
    <alternativeName>
        <fullName evidence="2">tRNA(Phe) (4-demethylwyosine(37)-C(7)) aminocarboxypropyltransferase</fullName>
    </alternativeName>
</protein>
<dbReference type="PIRSF" id="PIRSF038972">
    <property type="entry name" value="Trm12"/>
    <property type="match status" value="1"/>
</dbReference>
<dbReference type="SUPFAM" id="SSF53335">
    <property type="entry name" value="S-adenosyl-L-methionine-dependent methyltransferases"/>
    <property type="match status" value="1"/>
</dbReference>
<comment type="subcellular location">
    <subcellularLocation>
        <location evidence="2">Cytoplasm</location>
    </subcellularLocation>
</comment>
<dbReference type="GO" id="GO:0008175">
    <property type="term" value="F:tRNA methyltransferase activity"/>
    <property type="evidence" value="ECO:0007669"/>
    <property type="project" value="TreeGrafter"/>
</dbReference>
<dbReference type="GO" id="GO:0005737">
    <property type="term" value="C:cytoplasm"/>
    <property type="evidence" value="ECO:0007669"/>
    <property type="project" value="UniProtKB-SubCell"/>
</dbReference>
<dbReference type="AlphaFoldDB" id="A0A9P7MVL3"/>
<comment type="catalytic activity">
    <reaction evidence="1">
        <text>4-demethylwyosine(37) in tRNA(Phe) + S-adenosyl-L-methionine = 4-demethyl-7-[(3S)-3-amino-3-carboxypropyl]wyosine(37) in tRNA(Phe) + S-methyl-5'-thioadenosine + H(+)</text>
        <dbReference type="Rhea" id="RHEA:36355"/>
        <dbReference type="Rhea" id="RHEA-COMP:10164"/>
        <dbReference type="Rhea" id="RHEA-COMP:10378"/>
        <dbReference type="ChEBI" id="CHEBI:15378"/>
        <dbReference type="ChEBI" id="CHEBI:17509"/>
        <dbReference type="ChEBI" id="CHEBI:59789"/>
        <dbReference type="ChEBI" id="CHEBI:64315"/>
        <dbReference type="ChEBI" id="CHEBI:73550"/>
        <dbReference type="EC" id="2.5.1.114"/>
    </reaction>
</comment>
<dbReference type="GO" id="GO:0008757">
    <property type="term" value="F:S-adenosylmethionine-dependent methyltransferase activity"/>
    <property type="evidence" value="ECO:0007669"/>
    <property type="project" value="InterPro"/>
</dbReference>
<sequence length="442" mass="48579">MPKPHPSSSNPIQTALSEWISTINPPDDTDNGTFTRWQQNLLDNAPKRFTVYEPMALLPAGSFSNPPWTAELLRHSTPIIHALWTLLLQELSKNGKSKQPLTHLAVNEGIPLQNVPGATPLQPGEDNVMRRPSSLRILHGDFGPSEPNSPPSEDDFAEAFWVSTKQNGIVQTWAPRWTMFSRGNVKEKARLLEFPAVSRRRQLPPAPPSSSSSAAAAAAAAAAGGGGGGGDGGADAGAAEDTSVWAVDLYAGIGYFAFCYAKLGMRVLCWELNSWSVEALRRGAELNKWSVDVFHEPTARGMSTEEITRSQARIVVMAEDNGFARARIEDMRREGGMGRGWLRDVRHVNCGLLPSSRLTWDCALFVTRSATLMQQQQQSWLHLHENVGESDIESRRGEIETLLVNNPEEKGLGRRIRVEGVEKVKTYAPGVWHCVFDVVVGE</sequence>
<keyword evidence="2" id="KW-0963">Cytoplasm</keyword>
<name>A0A9P7MVL3_9HYPO</name>
<evidence type="ECO:0000256" key="2">
    <source>
        <dbReference type="PIRNR" id="PIRNR038972"/>
    </source>
</evidence>
<gene>
    <name evidence="4" type="ORF">E4U56_006618</name>
</gene>
<comment type="pathway">
    <text evidence="2">tRNA modification; wybutosine-tRNA(Phe) biosynthesis.</text>
</comment>
<reference evidence="4" key="1">
    <citation type="journal article" date="2020" name="bioRxiv">
        <title>Whole genome comparisons of ergot fungi reveals the divergence and evolution of species within the genus Claviceps are the result of varying mechanisms driving genome evolution and host range expansion.</title>
        <authorList>
            <person name="Wyka S.A."/>
            <person name="Mondo S.J."/>
            <person name="Liu M."/>
            <person name="Dettman J."/>
            <person name="Nalam V."/>
            <person name="Broders K.D."/>
        </authorList>
    </citation>
    <scope>NUCLEOTIDE SEQUENCE</scope>
    <source>
        <strain evidence="4">CCC 1102</strain>
    </source>
</reference>
<feature type="domain" description="SAM-dependent methyltransferase TRM5/TYW2-type" evidence="3">
    <location>
        <begin position="91"/>
        <end position="442"/>
    </location>
</feature>
<dbReference type="PANTHER" id="PTHR23245:SF25">
    <property type="entry name" value="TRNA WYBUTOSINE-SYNTHESIZING PROTEIN 2 HOMOLOG"/>
    <property type="match status" value="1"/>
</dbReference>
<dbReference type="PROSITE" id="PS51684">
    <property type="entry name" value="SAM_MT_TRM5_TYW2"/>
    <property type="match status" value="1"/>
</dbReference>
<comment type="caution">
    <text evidence="4">The sequence shown here is derived from an EMBL/GenBank/DDBJ whole genome shotgun (WGS) entry which is preliminary data.</text>
</comment>
<dbReference type="InterPro" id="IPR029063">
    <property type="entry name" value="SAM-dependent_MTases_sf"/>
</dbReference>
<dbReference type="OrthoDB" id="2387925at2759"/>
<keyword evidence="2" id="KW-0819">tRNA processing</keyword>
<comment type="function">
    <text evidence="2">S-adenosyl-L-methionine-dependent transferase that acts as a component of the wybutosine biosynthesis pathway. Wybutosine is a hyper modified guanosine with a tricyclic base found at the 3'-position adjacent to the anticodon of eukaryotic phenylalanine tRNA. Catalyzes the transfer of the alpha-amino-alpha-carboxypropyl (acp) group from S-adenosyl-L-methionine to the C-7 position of 4-demethylwyosine (imG-14) to produce wybutosine-86.</text>
</comment>
<dbReference type="EMBL" id="SRPS01000055">
    <property type="protein sequence ID" value="KAG5971730.1"/>
    <property type="molecule type" value="Genomic_DNA"/>
</dbReference>
<evidence type="ECO:0000313" key="4">
    <source>
        <dbReference type="EMBL" id="KAG5971730.1"/>
    </source>
</evidence>
<dbReference type="PANTHER" id="PTHR23245">
    <property type="entry name" value="TRNA METHYLTRANSFERASE"/>
    <property type="match status" value="1"/>
</dbReference>
<dbReference type="Proteomes" id="UP000784919">
    <property type="component" value="Unassembled WGS sequence"/>
</dbReference>
<evidence type="ECO:0000259" key="3">
    <source>
        <dbReference type="PROSITE" id="PS51684"/>
    </source>
</evidence>
<keyword evidence="2" id="KW-0808">Transferase</keyword>
<proteinExistence type="inferred from homology"/>
<evidence type="ECO:0000256" key="1">
    <source>
        <dbReference type="ARBA" id="ARBA00049400"/>
    </source>
</evidence>